<dbReference type="Pfam" id="PF06041">
    <property type="entry name" value="DUF924"/>
    <property type="match status" value="1"/>
</dbReference>
<dbReference type="InterPro" id="IPR010323">
    <property type="entry name" value="DUF924"/>
</dbReference>
<name>A0ABT7XRU9_9NEIS</name>
<gene>
    <name evidence="2" type="ORF">QU481_16395</name>
</gene>
<organism evidence="2 3">
    <name type="scientific">Crenobacter oryzisoli</name>
    <dbReference type="NCBI Taxonomy" id="3056844"/>
    <lineage>
        <taxon>Bacteria</taxon>
        <taxon>Pseudomonadati</taxon>
        <taxon>Pseudomonadota</taxon>
        <taxon>Betaproteobacteria</taxon>
        <taxon>Neisseriales</taxon>
        <taxon>Neisseriaceae</taxon>
        <taxon>Crenobacter</taxon>
    </lineage>
</organism>
<accession>A0ABT7XRU9</accession>
<dbReference type="SUPFAM" id="SSF48452">
    <property type="entry name" value="TPR-like"/>
    <property type="match status" value="1"/>
</dbReference>
<sequence length="194" mass="22110">MAHNWQHEVLDFWFGGRDLNALSVPQDYWFAKNAAFDAELHRRFLGLWQSAHAGQLDDDVDSARGALALAIVLDQFPRNLFRGHADAFATDAAARRLVREAIANRWDVALPPVARWFFYLPLEHSEELADQEESLRRHASLPDDSPDHDSTLDYARRHHAIIARFGRFPHRNAALGRASTPEEQDFLTQPGSSF</sequence>
<proteinExistence type="predicted"/>
<dbReference type="Gene3D" id="1.20.58.320">
    <property type="entry name" value="TPR-like"/>
    <property type="match status" value="1"/>
</dbReference>
<evidence type="ECO:0000313" key="3">
    <source>
        <dbReference type="Proteomes" id="UP001168540"/>
    </source>
</evidence>
<dbReference type="Gene3D" id="1.25.40.10">
    <property type="entry name" value="Tetratricopeptide repeat domain"/>
    <property type="match status" value="1"/>
</dbReference>
<dbReference type="Proteomes" id="UP001168540">
    <property type="component" value="Unassembled WGS sequence"/>
</dbReference>
<dbReference type="InterPro" id="IPR011990">
    <property type="entry name" value="TPR-like_helical_dom_sf"/>
</dbReference>
<dbReference type="EMBL" id="JAUEDK010000033">
    <property type="protein sequence ID" value="MDN0076450.1"/>
    <property type="molecule type" value="Genomic_DNA"/>
</dbReference>
<comment type="caution">
    <text evidence="2">The sequence shown here is derived from an EMBL/GenBank/DDBJ whole genome shotgun (WGS) entry which is preliminary data.</text>
</comment>
<evidence type="ECO:0000256" key="1">
    <source>
        <dbReference type="SAM" id="MobiDB-lite"/>
    </source>
</evidence>
<dbReference type="RefSeq" id="WP_289831105.1">
    <property type="nucleotide sequence ID" value="NZ_JAUEDK010000033.1"/>
</dbReference>
<feature type="region of interest" description="Disordered" evidence="1">
    <location>
        <begin position="131"/>
        <end position="150"/>
    </location>
</feature>
<keyword evidence="3" id="KW-1185">Reference proteome</keyword>
<reference evidence="2" key="1">
    <citation type="submission" date="2023-06" db="EMBL/GenBank/DDBJ databases">
        <authorList>
            <person name="Zhang S."/>
        </authorList>
    </citation>
    <scope>NUCLEOTIDE SEQUENCE</scope>
    <source>
        <strain evidence="2">SG2303</strain>
    </source>
</reference>
<evidence type="ECO:0000313" key="2">
    <source>
        <dbReference type="EMBL" id="MDN0076450.1"/>
    </source>
</evidence>
<protein>
    <submittedName>
        <fullName evidence="2">DUF924 family protein</fullName>
    </submittedName>
</protein>